<evidence type="ECO:0000313" key="3">
    <source>
        <dbReference type="EMBL" id="KIS67144.1"/>
    </source>
</evidence>
<feature type="compositionally biased region" description="Low complexity" evidence="2">
    <location>
        <begin position="424"/>
        <end position="434"/>
    </location>
</feature>
<gene>
    <name evidence="3" type="ORF">UMAG_11564</name>
</gene>
<dbReference type="VEuPathDB" id="FungiDB:UMAG_11564"/>
<dbReference type="GeneID" id="23567431"/>
<feature type="coiled-coil region" evidence="1">
    <location>
        <begin position="531"/>
        <end position="597"/>
    </location>
</feature>
<dbReference type="RefSeq" id="XP_011391378.1">
    <property type="nucleotide sequence ID" value="XM_011393076.1"/>
</dbReference>
<dbReference type="PANTHER" id="PTHR34117:SF1">
    <property type="entry name" value="STYLE CELL-CYCLE INHIBITOR 1"/>
    <property type="match status" value="1"/>
</dbReference>
<feature type="region of interest" description="Disordered" evidence="2">
    <location>
        <begin position="127"/>
        <end position="151"/>
    </location>
</feature>
<dbReference type="eggNOG" id="ENOG502RDUQ">
    <property type="taxonomic scope" value="Eukaryota"/>
</dbReference>
<keyword evidence="1" id="KW-0175">Coiled coil</keyword>
<feature type="region of interest" description="Disordered" evidence="2">
    <location>
        <begin position="424"/>
        <end position="447"/>
    </location>
</feature>
<dbReference type="EMBL" id="CM003154">
    <property type="protein sequence ID" value="KIS67144.1"/>
    <property type="molecule type" value="Genomic_DNA"/>
</dbReference>
<feature type="region of interest" description="Disordered" evidence="2">
    <location>
        <begin position="359"/>
        <end position="398"/>
    </location>
</feature>
<evidence type="ECO:0000256" key="2">
    <source>
        <dbReference type="SAM" id="MobiDB-lite"/>
    </source>
</evidence>
<dbReference type="InParanoid" id="A0A0D1DS83"/>
<proteinExistence type="predicted"/>
<feature type="compositionally biased region" description="Low complexity" evidence="2">
    <location>
        <begin position="127"/>
        <end position="143"/>
    </location>
</feature>
<evidence type="ECO:0000256" key="1">
    <source>
        <dbReference type="SAM" id="Coils"/>
    </source>
</evidence>
<dbReference type="InterPro" id="IPR044688">
    <property type="entry name" value="SCI-1-like"/>
</dbReference>
<sequence>MRGAGNITSSNNSLYHGCNASASPTSTRSANMCVTTAPPLLASTSITIAKPALPKRSERRRSLFVESRPSFDAPPLVLACTLPSWVSAMADVPQSDAVGVDERKRASTTGVAPLNIGRNHLAFTANTSSSASTSAPVSQPVSSRASNSRASPQIIAVRPDSVASNLVDGIGLHFDSPEPLALDLTSSATHHTETSMSTSTRNSSVSWISGSGTCTLCASDASTLSTTCSAHSAAHTSPPWSISSSRQRGSLVCAKSHDAAFQRPVQLPEQRRRASLLTAVPMGLSKSHQQIIDACPAVFQRHEAERLFQSIRGLMHEFSRIGLGEGQDEHVREPQQNVTPSISIDTVAACAQVDSTAEAVPQSHSWSQQHDQQNLVPPSAHLSHTTTDVQHSTPPPTKSLWHLFRSRSPASTCARATSASSYSSTSSFMARSTSPAANNPRTSNTSNSSFSLFSRKLLVGSASDVGCTSTTTDRLARARLTRTRVDECALAELMVSCADARHTLKTSSSPEMLREAGLKLERGWRDQLAEAHELRTKLELVENTVEDLDEENHGLRGQLGCLSEQLAQREEENRAQSAKLEEELQSVRSEVQEASEIERSAWQVERSALIAQWMEERAITAGLGVMLGKTREIRSQVIAGEGDSMDVQASLVLDQASDDAIGANLAMHVQEALVHARALQTEELLEWHSAYEQILRCSEHRFAQAEAAPPSTLVDERVLLIGSDERLLCSIVQRLGALGLTRVLVATPVSRPLSPCSSAVLRESGIQTITFDLMVDKIWAKFVHVARARLRGDLDCVVNAFDRLTVDELGALGGLVRDQCVSTSTKPLSVVNVVYDVQGHAGAMQSMCTMAMIGLCRSLSIHRHESKAASAVRLNTVVSECGGKHVVESIVRLIDPCCYTAGAVVHVGGGCVSCLGAPLCSCTAQASGALVHAMQARDERTGWLSQNKRIADCDLWEAIQSENSALKARCELLERQHILANARRV</sequence>
<dbReference type="AlphaFoldDB" id="A0A0D1DS83"/>
<dbReference type="OrthoDB" id="3366916at2759"/>
<keyword evidence="4" id="KW-1185">Reference proteome</keyword>
<organism evidence="3 4">
    <name type="scientific">Mycosarcoma maydis</name>
    <name type="common">Corn smut fungus</name>
    <name type="synonym">Ustilago maydis</name>
    <dbReference type="NCBI Taxonomy" id="5270"/>
    <lineage>
        <taxon>Eukaryota</taxon>
        <taxon>Fungi</taxon>
        <taxon>Dikarya</taxon>
        <taxon>Basidiomycota</taxon>
        <taxon>Ustilaginomycotina</taxon>
        <taxon>Ustilaginomycetes</taxon>
        <taxon>Ustilaginales</taxon>
        <taxon>Ustilaginaceae</taxon>
        <taxon>Mycosarcoma</taxon>
    </lineage>
</organism>
<dbReference type="Proteomes" id="UP000000561">
    <property type="component" value="Chromosome 15"/>
</dbReference>
<dbReference type="PANTHER" id="PTHR34117">
    <property type="entry name" value="STYLE CELL-CYCLE INHIBITOR 1"/>
    <property type="match status" value="1"/>
</dbReference>
<reference evidence="3 4" key="1">
    <citation type="journal article" date="2006" name="Nature">
        <title>Insights from the genome of the biotrophic fungal plant pathogen Ustilago maydis.</title>
        <authorList>
            <person name="Kamper J."/>
            <person name="Kahmann R."/>
            <person name="Bolker M."/>
            <person name="Ma L.J."/>
            <person name="Brefort T."/>
            <person name="Saville B.J."/>
            <person name="Banuett F."/>
            <person name="Kronstad J.W."/>
            <person name="Gold S.E."/>
            <person name="Muller O."/>
            <person name="Perlin M.H."/>
            <person name="Wosten H.A."/>
            <person name="de Vries R."/>
            <person name="Ruiz-Herrera J."/>
            <person name="Reynaga-Pena C.G."/>
            <person name="Snetselaar K."/>
            <person name="McCann M."/>
            <person name="Perez-Martin J."/>
            <person name="Feldbrugge M."/>
            <person name="Basse C.W."/>
            <person name="Steinberg G."/>
            <person name="Ibeas J.I."/>
            <person name="Holloman W."/>
            <person name="Guzman P."/>
            <person name="Farman M."/>
            <person name="Stajich J.E."/>
            <person name="Sentandreu R."/>
            <person name="Gonzalez-Prieto J.M."/>
            <person name="Kennell J.C."/>
            <person name="Molina L."/>
            <person name="Schirawski J."/>
            <person name="Mendoza-Mendoza A."/>
            <person name="Greilinger D."/>
            <person name="Munch K."/>
            <person name="Rossel N."/>
            <person name="Scherer M."/>
            <person name="Vranes M."/>
            <person name="Ladendorf O."/>
            <person name="Vincon V."/>
            <person name="Fuchs U."/>
            <person name="Sandrock B."/>
            <person name="Meng S."/>
            <person name="Ho E.C."/>
            <person name="Cahill M.J."/>
            <person name="Boyce K.J."/>
            <person name="Klose J."/>
            <person name="Klosterman S.J."/>
            <person name="Deelstra H.J."/>
            <person name="Ortiz-Castellanos L."/>
            <person name="Li W."/>
            <person name="Sanchez-Alonso P."/>
            <person name="Schreier P.H."/>
            <person name="Hauser-Hahn I."/>
            <person name="Vaupel M."/>
            <person name="Koopmann E."/>
            <person name="Friedrich G."/>
            <person name="Voss H."/>
            <person name="Schluter T."/>
            <person name="Margolis J."/>
            <person name="Platt D."/>
            <person name="Swimmer C."/>
            <person name="Gnirke A."/>
            <person name="Chen F."/>
            <person name="Vysotskaia V."/>
            <person name="Mannhaupt G."/>
            <person name="Guldener U."/>
            <person name="Munsterkotter M."/>
            <person name="Haase D."/>
            <person name="Oesterheld M."/>
            <person name="Mewes H.W."/>
            <person name="Mauceli E.W."/>
            <person name="DeCaprio D."/>
            <person name="Wade C.M."/>
            <person name="Butler J."/>
            <person name="Young S."/>
            <person name="Jaffe D.B."/>
            <person name="Calvo S."/>
            <person name="Nusbaum C."/>
            <person name="Galagan J."/>
            <person name="Birren B.W."/>
        </authorList>
    </citation>
    <scope>NUCLEOTIDE SEQUENCE [LARGE SCALE GENOMIC DNA]</scope>
    <source>
        <strain evidence="4">DSM 14603 / FGSC 9021 / UM521</strain>
    </source>
</reference>
<accession>A0A0D1DS83</accession>
<name>A0A0D1DS83_MYCMD</name>
<evidence type="ECO:0000313" key="4">
    <source>
        <dbReference type="Proteomes" id="UP000000561"/>
    </source>
</evidence>
<feature type="compositionally biased region" description="Polar residues" evidence="2">
    <location>
        <begin position="382"/>
        <end position="392"/>
    </location>
</feature>
<protein>
    <submittedName>
        <fullName evidence="3">Uncharacterized protein</fullName>
    </submittedName>
</protein>
<dbReference type="KEGG" id="uma:UMAG_11564"/>
<feature type="compositionally biased region" description="Low complexity" evidence="2">
    <location>
        <begin position="362"/>
        <end position="373"/>
    </location>
</feature>